<feature type="domain" description="Type I restriction modification DNA specificity" evidence="5">
    <location>
        <begin position="7"/>
        <end position="180"/>
    </location>
</feature>
<dbReference type="OrthoDB" id="9811611at2"/>
<keyword evidence="2" id="KW-0680">Restriction system</keyword>
<feature type="coiled-coil region" evidence="4">
    <location>
        <begin position="158"/>
        <end position="191"/>
    </location>
</feature>
<evidence type="ECO:0000313" key="6">
    <source>
        <dbReference type="EMBL" id="APM39555.1"/>
    </source>
</evidence>
<evidence type="ECO:0000256" key="2">
    <source>
        <dbReference type="ARBA" id="ARBA00022747"/>
    </source>
</evidence>
<name>A0A1L5F978_CLOKL</name>
<dbReference type="PANTHER" id="PTHR30408">
    <property type="entry name" value="TYPE-1 RESTRICTION ENZYME ECOKI SPECIFICITY PROTEIN"/>
    <property type="match status" value="1"/>
</dbReference>
<dbReference type="RefSeq" id="WP_073539175.1">
    <property type="nucleotide sequence ID" value="NZ_CP018335.1"/>
</dbReference>
<feature type="coiled-coil region" evidence="4">
    <location>
        <begin position="367"/>
        <end position="394"/>
    </location>
</feature>
<reference evidence="6 7" key="1">
    <citation type="submission" date="2016-12" db="EMBL/GenBank/DDBJ databases">
        <title>Complete genome sequence of Clostridium kluyveri JZZ isolated from the pit mud of a Chinese flavor liquor-making factory.</title>
        <authorList>
            <person name="Wang Y."/>
        </authorList>
    </citation>
    <scope>NUCLEOTIDE SEQUENCE [LARGE SCALE GENOMIC DNA]</scope>
    <source>
        <strain evidence="6 7">JZZ</strain>
    </source>
</reference>
<dbReference type="EMBL" id="CP018335">
    <property type="protein sequence ID" value="APM39555.1"/>
    <property type="molecule type" value="Genomic_DNA"/>
</dbReference>
<dbReference type="InterPro" id="IPR000055">
    <property type="entry name" value="Restrct_endonuc_typeI_TRD"/>
</dbReference>
<dbReference type="REBASE" id="175765">
    <property type="entry name" value="S.CklJZZORF12790P"/>
</dbReference>
<dbReference type="AlphaFoldDB" id="A0A1L5F978"/>
<dbReference type="GO" id="GO:0003677">
    <property type="term" value="F:DNA binding"/>
    <property type="evidence" value="ECO:0007669"/>
    <property type="project" value="UniProtKB-KW"/>
</dbReference>
<comment type="similarity">
    <text evidence="1">Belongs to the type-I restriction system S methylase family.</text>
</comment>
<gene>
    <name evidence="6" type="ORF">BS101_12785</name>
</gene>
<dbReference type="Proteomes" id="UP000184604">
    <property type="component" value="Chromosome"/>
</dbReference>
<dbReference type="PANTHER" id="PTHR30408:SF12">
    <property type="entry name" value="TYPE I RESTRICTION ENZYME MJAVIII SPECIFICITY SUBUNIT"/>
    <property type="match status" value="1"/>
</dbReference>
<evidence type="ECO:0000313" key="7">
    <source>
        <dbReference type="Proteomes" id="UP000184604"/>
    </source>
</evidence>
<dbReference type="CDD" id="cd17278">
    <property type="entry name" value="RMtype1_S_LdeBORF1052P-TRD2-CR2"/>
    <property type="match status" value="1"/>
</dbReference>
<dbReference type="GO" id="GO:0009307">
    <property type="term" value="P:DNA restriction-modification system"/>
    <property type="evidence" value="ECO:0007669"/>
    <property type="project" value="UniProtKB-KW"/>
</dbReference>
<dbReference type="Gene3D" id="3.90.220.20">
    <property type="entry name" value="DNA methylase specificity domains"/>
    <property type="match status" value="2"/>
</dbReference>
<dbReference type="CDD" id="cd17524">
    <property type="entry name" value="RMtype1_S_EcoUTORF5051P-TRD2-CR2_like"/>
    <property type="match status" value="1"/>
</dbReference>
<dbReference type="SUPFAM" id="SSF116734">
    <property type="entry name" value="DNA methylase specificity domain"/>
    <property type="match status" value="2"/>
</dbReference>
<organism evidence="6 7">
    <name type="scientific">Clostridium kluyveri</name>
    <dbReference type="NCBI Taxonomy" id="1534"/>
    <lineage>
        <taxon>Bacteria</taxon>
        <taxon>Bacillati</taxon>
        <taxon>Bacillota</taxon>
        <taxon>Clostridia</taxon>
        <taxon>Eubacteriales</taxon>
        <taxon>Clostridiaceae</taxon>
        <taxon>Clostridium</taxon>
    </lineage>
</organism>
<keyword evidence="4" id="KW-0175">Coiled coil</keyword>
<accession>A0A1L5F978</accession>
<keyword evidence="3" id="KW-0238">DNA-binding</keyword>
<evidence type="ECO:0000256" key="4">
    <source>
        <dbReference type="SAM" id="Coils"/>
    </source>
</evidence>
<protein>
    <recommendedName>
        <fullName evidence="5">Type I restriction modification DNA specificity domain-containing protein</fullName>
    </recommendedName>
</protein>
<evidence type="ECO:0000256" key="1">
    <source>
        <dbReference type="ARBA" id="ARBA00010923"/>
    </source>
</evidence>
<proteinExistence type="inferred from homology"/>
<evidence type="ECO:0000259" key="5">
    <source>
        <dbReference type="Pfam" id="PF01420"/>
    </source>
</evidence>
<dbReference type="Pfam" id="PF01420">
    <property type="entry name" value="Methylase_S"/>
    <property type="match status" value="2"/>
</dbReference>
<evidence type="ECO:0000256" key="3">
    <source>
        <dbReference type="ARBA" id="ARBA00023125"/>
    </source>
</evidence>
<dbReference type="InterPro" id="IPR044946">
    <property type="entry name" value="Restrct_endonuc_typeI_TRD_sf"/>
</dbReference>
<dbReference type="InterPro" id="IPR052021">
    <property type="entry name" value="Type-I_RS_S_subunit"/>
</dbReference>
<feature type="domain" description="Type I restriction modification DNA specificity" evidence="5">
    <location>
        <begin position="205"/>
        <end position="383"/>
    </location>
</feature>
<sequence>MKERRLPEGWKVEKLGSLLRIDGGFAFKSDRFTKNAVPIVRIGNIVDGNIELDYNTCYKVNNSEFERYYVNHGDILIAMSGATTGKLAMYRDNQRCLFNQRVGRFYVYDKEKLDNGYLYYYLKSGSVQNKIRVMASGCAQPNISPDQILSIKVLVPLLQSQKKIVQVLEKAEKALEKKKEAIRLLNDLIKSRFIEMFGDPVKNTKGWPKGRIVDVIVKTQYGTGNKADEQNGKYKILRMNNITYNGEWDFSSMKYVDLDEKDQEKYLVSKGEVLFNRTNSKELVGKTAVYKEQEPMAYAGYLVKAIPNEKANGVFIATYMNTKYIKSKLFNMAKNIVGMANINAEEFKKIDIYIPPIELQNQFADFINQVDKLKFKMEESLKELENLFNSLMQKAFRGELEFN</sequence>